<proteinExistence type="predicted"/>
<comment type="caution">
    <text evidence="2">The sequence shown here is derived from an EMBL/GenBank/DDBJ whole genome shotgun (WGS) entry which is preliminary data.</text>
</comment>
<feature type="compositionally biased region" description="Low complexity" evidence="1">
    <location>
        <begin position="14"/>
        <end position="38"/>
    </location>
</feature>
<dbReference type="RefSeq" id="WP_049718518.1">
    <property type="nucleotide sequence ID" value="NZ_LFXA01000017.1"/>
</dbReference>
<organism evidence="2 3">
    <name type="scientific">Streptomyces caatingaensis</name>
    <dbReference type="NCBI Taxonomy" id="1678637"/>
    <lineage>
        <taxon>Bacteria</taxon>
        <taxon>Bacillati</taxon>
        <taxon>Actinomycetota</taxon>
        <taxon>Actinomycetes</taxon>
        <taxon>Kitasatosporales</taxon>
        <taxon>Streptomycetaceae</taxon>
        <taxon>Streptomyces</taxon>
    </lineage>
</organism>
<name>A0A0K9XA44_9ACTN</name>
<dbReference type="EMBL" id="LFXA01000017">
    <property type="protein sequence ID" value="KNB49971.1"/>
    <property type="molecule type" value="Genomic_DNA"/>
</dbReference>
<sequence length="68" mass="7002">MEQPAAQEERLAERLPGLGDGPAAPAPARGGPAPGEAETPLPDGFDAFRAFRAPGDGDDEPHIVRGID</sequence>
<keyword evidence="3" id="KW-1185">Reference proteome</keyword>
<evidence type="ECO:0000313" key="3">
    <source>
        <dbReference type="Proteomes" id="UP000037288"/>
    </source>
</evidence>
<feature type="region of interest" description="Disordered" evidence="1">
    <location>
        <begin position="1"/>
        <end position="68"/>
    </location>
</feature>
<accession>A0A0K9XA44</accession>
<evidence type="ECO:0000313" key="2">
    <source>
        <dbReference type="EMBL" id="KNB49971.1"/>
    </source>
</evidence>
<protein>
    <submittedName>
        <fullName evidence="2">Uncharacterized protein</fullName>
    </submittedName>
</protein>
<dbReference type="Proteomes" id="UP000037288">
    <property type="component" value="Unassembled WGS sequence"/>
</dbReference>
<reference evidence="3" key="1">
    <citation type="submission" date="2015-07" db="EMBL/GenBank/DDBJ databases">
        <title>Draft genome sequence of Streptomyces sp. CMAA 1322, a bacterium isolated from Caatinga biome, from dry forest semiarid of Brazil.</title>
        <authorList>
            <person name="Santos S.N."/>
            <person name="Gacesa R."/>
            <person name="Taketani R.G."/>
            <person name="Long P.F."/>
            <person name="Melo I.S."/>
        </authorList>
    </citation>
    <scope>NUCLEOTIDE SEQUENCE [LARGE SCALE GENOMIC DNA]</scope>
    <source>
        <strain evidence="3">CMAA 1322</strain>
    </source>
</reference>
<gene>
    <name evidence="2" type="ORF">AC230_24950</name>
</gene>
<evidence type="ECO:0000256" key="1">
    <source>
        <dbReference type="SAM" id="MobiDB-lite"/>
    </source>
</evidence>
<dbReference type="PATRIC" id="fig|1678637.3.peg.5332"/>
<dbReference type="AlphaFoldDB" id="A0A0K9XA44"/>